<dbReference type="Proteomes" id="UP000722791">
    <property type="component" value="Unassembled WGS sequence"/>
</dbReference>
<dbReference type="PROSITE" id="PS50011">
    <property type="entry name" value="PROTEIN_KINASE_DOM"/>
    <property type="match status" value="1"/>
</dbReference>
<feature type="region of interest" description="Disordered" evidence="1">
    <location>
        <begin position="999"/>
        <end position="1042"/>
    </location>
</feature>
<dbReference type="Pfam" id="PF07714">
    <property type="entry name" value="PK_Tyr_Ser-Thr"/>
    <property type="match status" value="1"/>
</dbReference>
<dbReference type="EMBL" id="BNCQ01000004">
    <property type="protein sequence ID" value="GIL97327.1"/>
    <property type="molecule type" value="Genomic_DNA"/>
</dbReference>
<name>A0A8J4D8W0_9CHLO</name>
<gene>
    <name evidence="3" type="ORF">Vretimale_2805</name>
</gene>
<feature type="region of interest" description="Disordered" evidence="1">
    <location>
        <begin position="374"/>
        <end position="402"/>
    </location>
</feature>
<dbReference type="GO" id="GO:0004674">
    <property type="term" value="F:protein serine/threonine kinase activity"/>
    <property type="evidence" value="ECO:0007669"/>
    <property type="project" value="TreeGrafter"/>
</dbReference>
<proteinExistence type="predicted"/>
<feature type="domain" description="Protein kinase" evidence="2">
    <location>
        <begin position="543"/>
        <end position="898"/>
    </location>
</feature>
<sequence length="1109" mass="113651">MLRRLCGNCGRLSTRAPEDCNEHSKFKHSNDRGNAPITCATEAVTSISSPSAAALVDVDALLREAASVMLQQSDISGPGDSNLLALVPFRTLLSEIQLEERLGSGAGGITWKCRWRTNTVAIKFMVSTSVDQLRASTREAVCSRIVSHPCVVQCYAINIASLTEQDMDLLATGAGPQVAAHGEGGATNGSQAPLLCLGTSPSVGLGAAAMQSHTQRLDPLQPQSQLGPGWMLAQDGGTGWLRAQESTGIRSSNAAEAAGTVQALPQGTQLEVANTNAAGAGAAKSAGMEVAESRTRTKGGGGIGRMQHAAALTVAGNASAPTPSPGLANPNEVGDTSDSVLLLLRAAVGAPLSDRLEQALARPRKDCEIAGAQGSRLDSPRHQPQQQLQLSPSLSQDHDRGAVPDAAATLDAVCGSAAAADTAGAATVVPCEPPAPWPSRSESLLLDLDPGDQTAVLREELLRLGAAPGKFLTTIIMEWCDGGTLHDEFTFRGPQPGRLGLRRSGLASGHLLRGLGPTTGGGGGSGSFGDPVLQNCFLASDQLDNLRLAGSGGTGRAVNSGSLFGPTYVLESAAAISSDVSPRVLYRRGSCGYATGAATAAGNASLRSIHSTLRSSTPGMMPLSSSALCSASAGASATAFQSGQQPYLAHFHSGHCRPSGQLGSVPAITFARLMMLQPTLSQLHKHQSVGGPPFAVGSTGPAPDAAADAAGAGAGNNGAASLSASMWDAASSGRTAVLLRCALEVAQGMSYLHSLNLAHGDLTPKNVLLKSTATSRRGFTCKISDFGLSNPTDTGDRLPADTSRWGTLVYMAPEVLTGRGTLKQADVYSFGAILWYMCTGRPPHQELRPAQILVGLATSDLQLTWPDWADPGVVRIGKACMDPDPSKRPQFEEIVRFLLGEIAARSRRRRAANRRGCSPTRGDSGGGAAFGSLAAAPAPASSPVYPTSAAAATAAAAAQLTLNAAACSLVAAAKVPETGRPPVSPWQRLVPPWRVAAGGAATASPLGDPHLPSSPPPPSRSLLPPQHPQQVRSLGGYSTPQPPACYQPTHAAARCCEWQPVEMPLPASGSILRERVGASLVAATATTGEVPFVGANSGECGLGTNGAAV</sequence>
<evidence type="ECO:0000256" key="1">
    <source>
        <dbReference type="SAM" id="MobiDB-lite"/>
    </source>
</evidence>
<dbReference type="Gene3D" id="3.30.200.20">
    <property type="entry name" value="Phosphorylase Kinase, domain 1"/>
    <property type="match status" value="1"/>
</dbReference>
<reference evidence="3" key="1">
    <citation type="journal article" date="2021" name="Proc. Natl. Acad. Sci. U.S.A.">
        <title>Three genomes in the algal genus Volvox reveal the fate of a haploid sex-determining region after a transition to homothallism.</title>
        <authorList>
            <person name="Yamamoto K."/>
            <person name="Hamaji T."/>
            <person name="Kawai-Toyooka H."/>
            <person name="Matsuzaki R."/>
            <person name="Takahashi F."/>
            <person name="Nishimura Y."/>
            <person name="Kawachi M."/>
            <person name="Noguchi H."/>
            <person name="Minakuchi Y."/>
            <person name="Umen J.G."/>
            <person name="Toyoda A."/>
            <person name="Nozaki H."/>
        </authorList>
    </citation>
    <scope>NUCLEOTIDE SEQUENCE</scope>
    <source>
        <strain evidence="3">NIES-3785</strain>
    </source>
</reference>
<comment type="caution">
    <text evidence="3">The sequence shown here is derived from an EMBL/GenBank/DDBJ whole genome shotgun (WGS) entry which is preliminary data.</text>
</comment>
<dbReference type="InterPro" id="IPR001245">
    <property type="entry name" value="Ser-Thr/Tyr_kinase_cat_dom"/>
</dbReference>
<dbReference type="InterPro" id="IPR051681">
    <property type="entry name" value="Ser/Thr_Kinases-Pseudokinases"/>
</dbReference>
<feature type="compositionally biased region" description="Polar residues" evidence="1">
    <location>
        <begin position="1028"/>
        <end position="1039"/>
    </location>
</feature>
<protein>
    <recommendedName>
        <fullName evidence="2">Protein kinase domain-containing protein</fullName>
    </recommendedName>
</protein>
<evidence type="ECO:0000313" key="4">
    <source>
        <dbReference type="Proteomes" id="UP000722791"/>
    </source>
</evidence>
<dbReference type="GO" id="GO:0005524">
    <property type="term" value="F:ATP binding"/>
    <property type="evidence" value="ECO:0007669"/>
    <property type="project" value="InterPro"/>
</dbReference>
<feature type="compositionally biased region" description="Low complexity" evidence="1">
    <location>
        <begin position="383"/>
        <end position="395"/>
    </location>
</feature>
<accession>A0A8J4D8W0</accession>
<feature type="region of interest" description="Disordered" evidence="1">
    <location>
        <begin position="686"/>
        <end position="713"/>
    </location>
</feature>
<dbReference type="Gene3D" id="1.10.510.10">
    <property type="entry name" value="Transferase(Phosphotransferase) domain 1"/>
    <property type="match status" value="1"/>
</dbReference>
<evidence type="ECO:0000259" key="2">
    <source>
        <dbReference type="PROSITE" id="PS50011"/>
    </source>
</evidence>
<dbReference type="AlphaFoldDB" id="A0A8J4D8W0"/>
<dbReference type="InterPro" id="IPR000719">
    <property type="entry name" value="Prot_kinase_dom"/>
</dbReference>
<dbReference type="InterPro" id="IPR011009">
    <property type="entry name" value="Kinase-like_dom_sf"/>
</dbReference>
<dbReference type="SUPFAM" id="SSF56112">
    <property type="entry name" value="Protein kinase-like (PK-like)"/>
    <property type="match status" value="1"/>
</dbReference>
<dbReference type="PANTHER" id="PTHR44329">
    <property type="entry name" value="SERINE/THREONINE-PROTEIN KINASE TNNI3K-RELATED"/>
    <property type="match status" value="1"/>
</dbReference>
<organism evidence="3 4">
    <name type="scientific">Volvox reticuliferus</name>
    <dbReference type="NCBI Taxonomy" id="1737510"/>
    <lineage>
        <taxon>Eukaryota</taxon>
        <taxon>Viridiplantae</taxon>
        <taxon>Chlorophyta</taxon>
        <taxon>core chlorophytes</taxon>
        <taxon>Chlorophyceae</taxon>
        <taxon>CS clade</taxon>
        <taxon>Chlamydomonadales</taxon>
        <taxon>Volvocaceae</taxon>
        <taxon>Volvox</taxon>
    </lineage>
</organism>
<dbReference type="PANTHER" id="PTHR44329:SF214">
    <property type="entry name" value="PROTEIN KINASE DOMAIN-CONTAINING PROTEIN"/>
    <property type="match status" value="1"/>
</dbReference>
<evidence type="ECO:0000313" key="3">
    <source>
        <dbReference type="EMBL" id="GIL97327.1"/>
    </source>
</evidence>
<feature type="compositionally biased region" description="Low complexity" evidence="1">
    <location>
        <begin position="700"/>
        <end position="711"/>
    </location>
</feature>